<accession>A0A7U8C3L0</accession>
<dbReference type="PANTHER" id="PTHR40691:SF3">
    <property type="entry name" value="(NA+)-NQR MATURATION NQRM"/>
    <property type="match status" value="1"/>
</dbReference>
<dbReference type="Proteomes" id="UP000002171">
    <property type="component" value="Unassembled WGS sequence"/>
</dbReference>
<name>A0A7U8C3L0_NEPCE</name>
<dbReference type="Pfam" id="PF04400">
    <property type="entry name" value="NqrM"/>
    <property type="match status" value="1"/>
</dbReference>
<dbReference type="InterPro" id="IPR007495">
    <property type="entry name" value="NqrM"/>
</dbReference>
<gene>
    <name evidence="1" type="ORF">MED92_09351</name>
</gene>
<dbReference type="OrthoDB" id="5296227at2"/>
<protein>
    <recommendedName>
        <fullName evidence="3">ApbE family protein</fullName>
    </recommendedName>
</protein>
<comment type="caution">
    <text evidence="1">The sequence shown here is derived from an EMBL/GenBank/DDBJ whole genome shotgun (WGS) entry which is preliminary data.</text>
</comment>
<dbReference type="AlphaFoldDB" id="A0A7U8C3L0"/>
<reference evidence="1 2" key="1">
    <citation type="submission" date="2006-02" db="EMBL/GenBank/DDBJ databases">
        <authorList>
            <person name="Pinhassi J."/>
            <person name="Pedros-Alio C."/>
            <person name="Ferriera S."/>
            <person name="Johnson J."/>
            <person name="Kravitz S."/>
            <person name="Halpern A."/>
            <person name="Remington K."/>
            <person name="Beeson K."/>
            <person name="Tran B."/>
            <person name="Rogers Y.-H."/>
            <person name="Friedman R."/>
            <person name="Venter J.C."/>
        </authorList>
    </citation>
    <scope>NUCLEOTIDE SEQUENCE [LARGE SCALE GENOMIC DNA]</scope>
    <source>
        <strain evidence="1 2">MED92</strain>
    </source>
</reference>
<proteinExistence type="predicted"/>
<dbReference type="EMBL" id="AAOW01000015">
    <property type="protein sequence ID" value="EAR60599.1"/>
    <property type="molecule type" value="Genomic_DNA"/>
</dbReference>
<organism evidence="1 2">
    <name type="scientific">Neptuniibacter caesariensis</name>
    <dbReference type="NCBI Taxonomy" id="207954"/>
    <lineage>
        <taxon>Bacteria</taxon>
        <taxon>Pseudomonadati</taxon>
        <taxon>Pseudomonadota</taxon>
        <taxon>Gammaproteobacteria</taxon>
        <taxon>Oceanospirillales</taxon>
        <taxon>Oceanospirillaceae</taxon>
        <taxon>Neptuniibacter</taxon>
    </lineage>
</organism>
<keyword evidence="2" id="KW-1185">Reference proteome</keyword>
<evidence type="ECO:0000313" key="1">
    <source>
        <dbReference type="EMBL" id="EAR60599.1"/>
    </source>
</evidence>
<evidence type="ECO:0000313" key="2">
    <source>
        <dbReference type="Proteomes" id="UP000002171"/>
    </source>
</evidence>
<sequence length="77" mass="8227">MTTMIFTLIALVCIVVAMSVGVLMGRKPISGSCGGLANVGIEGKCSICGDDPQKCEEEQERQAKEESDLGYELKSKE</sequence>
<dbReference type="RefSeq" id="WP_007019538.1">
    <property type="nucleotide sequence ID" value="NZ_CH724125.1"/>
</dbReference>
<evidence type="ECO:0008006" key="3">
    <source>
        <dbReference type="Google" id="ProtNLM"/>
    </source>
</evidence>
<dbReference type="PANTHER" id="PTHR40691">
    <property type="entry name" value="(NA+)-NQR MATURATION NQRM"/>
    <property type="match status" value="1"/>
</dbReference>